<dbReference type="GO" id="GO:0004674">
    <property type="term" value="F:protein serine/threonine kinase activity"/>
    <property type="evidence" value="ECO:0007669"/>
    <property type="project" value="UniProtKB-KW"/>
</dbReference>
<reference evidence="8" key="1">
    <citation type="submission" date="2014-04" db="EMBL/GenBank/DDBJ databases">
        <title>Evolutionary Origins and Diversification of the Mycorrhizal Mutualists.</title>
        <authorList>
            <consortium name="DOE Joint Genome Institute"/>
            <consortium name="Mycorrhizal Genomics Consortium"/>
            <person name="Kohler A."/>
            <person name="Kuo A."/>
            <person name="Nagy L.G."/>
            <person name="Floudas D."/>
            <person name="Copeland A."/>
            <person name="Barry K.W."/>
            <person name="Cichocki N."/>
            <person name="Veneault-Fourrey C."/>
            <person name="LaButti K."/>
            <person name="Lindquist E.A."/>
            <person name="Lipzen A."/>
            <person name="Lundell T."/>
            <person name="Morin E."/>
            <person name="Murat C."/>
            <person name="Riley R."/>
            <person name="Ohm R."/>
            <person name="Sun H."/>
            <person name="Tunlid A."/>
            <person name="Henrissat B."/>
            <person name="Grigoriev I.V."/>
            <person name="Hibbett D.S."/>
            <person name="Martin F."/>
        </authorList>
    </citation>
    <scope>NUCLEOTIDE SEQUENCE [LARGE SCALE GENOMIC DNA]</scope>
    <source>
        <strain evidence="8">FD-334 SS-4</strain>
    </source>
</reference>
<evidence type="ECO:0000256" key="2">
    <source>
        <dbReference type="ARBA" id="ARBA00022679"/>
    </source>
</evidence>
<keyword evidence="8" id="KW-1185">Reference proteome</keyword>
<dbReference type="InterPro" id="IPR008266">
    <property type="entry name" value="Tyr_kinase_AS"/>
</dbReference>
<evidence type="ECO:0000256" key="5">
    <source>
        <dbReference type="ARBA" id="ARBA00022840"/>
    </source>
</evidence>
<dbReference type="Proteomes" id="UP000054270">
    <property type="component" value="Unassembled WGS sequence"/>
</dbReference>
<dbReference type="GO" id="GO:0005634">
    <property type="term" value="C:nucleus"/>
    <property type="evidence" value="ECO:0007669"/>
    <property type="project" value="TreeGrafter"/>
</dbReference>
<dbReference type="STRING" id="945553.A0A0D2P216"/>
<evidence type="ECO:0000256" key="3">
    <source>
        <dbReference type="ARBA" id="ARBA00022741"/>
    </source>
</evidence>
<dbReference type="PROSITE" id="PS00109">
    <property type="entry name" value="PROTEIN_KINASE_TYR"/>
    <property type="match status" value="1"/>
</dbReference>
<dbReference type="GO" id="GO:0005524">
    <property type="term" value="F:ATP binding"/>
    <property type="evidence" value="ECO:0007669"/>
    <property type="project" value="UniProtKB-KW"/>
</dbReference>
<proteinExistence type="predicted"/>
<accession>A0A0D2P216</accession>
<name>A0A0D2P216_HYPSF</name>
<dbReference type="Gene3D" id="3.30.200.20">
    <property type="entry name" value="Phosphorylase Kinase, domain 1"/>
    <property type="match status" value="1"/>
</dbReference>
<evidence type="ECO:0000256" key="4">
    <source>
        <dbReference type="ARBA" id="ARBA00022777"/>
    </source>
</evidence>
<dbReference type="AlphaFoldDB" id="A0A0D2P216"/>
<dbReference type="InterPro" id="IPR000719">
    <property type="entry name" value="Prot_kinase_dom"/>
</dbReference>
<organism evidence="7 8">
    <name type="scientific">Hypholoma sublateritium (strain FD-334 SS-4)</name>
    <dbReference type="NCBI Taxonomy" id="945553"/>
    <lineage>
        <taxon>Eukaryota</taxon>
        <taxon>Fungi</taxon>
        <taxon>Dikarya</taxon>
        <taxon>Basidiomycota</taxon>
        <taxon>Agaricomycotina</taxon>
        <taxon>Agaricomycetes</taxon>
        <taxon>Agaricomycetidae</taxon>
        <taxon>Agaricales</taxon>
        <taxon>Agaricineae</taxon>
        <taxon>Strophariaceae</taxon>
        <taxon>Hypholoma</taxon>
    </lineage>
</organism>
<dbReference type="EMBL" id="KN817548">
    <property type="protein sequence ID" value="KJA22721.1"/>
    <property type="molecule type" value="Genomic_DNA"/>
</dbReference>
<evidence type="ECO:0000259" key="6">
    <source>
        <dbReference type="PROSITE" id="PS50011"/>
    </source>
</evidence>
<dbReference type="GO" id="GO:0043484">
    <property type="term" value="P:regulation of RNA splicing"/>
    <property type="evidence" value="ECO:0007669"/>
    <property type="project" value="TreeGrafter"/>
</dbReference>
<dbReference type="SMART" id="SM00219">
    <property type="entry name" value="TyrKc"/>
    <property type="match status" value="1"/>
</dbReference>
<keyword evidence="1" id="KW-0723">Serine/threonine-protein kinase</keyword>
<keyword evidence="2" id="KW-0808">Transferase</keyword>
<dbReference type="InterPro" id="IPR011009">
    <property type="entry name" value="Kinase-like_dom_sf"/>
</dbReference>
<keyword evidence="5" id="KW-0067">ATP-binding</keyword>
<dbReference type="InterPro" id="IPR051175">
    <property type="entry name" value="CLK_kinases"/>
</dbReference>
<dbReference type="InterPro" id="IPR020635">
    <property type="entry name" value="Tyr_kinase_cat_dom"/>
</dbReference>
<gene>
    <name evidence="7" type="ORF">HYPSUDRAFT_40831</name>
</gene>
<dbReference type="OrthoDB" id="5979581at2759"/>
<evidence type="ECO:0000313" key="8">
    <source>
        <dbReference type="Proteomes" id="UP000054270"/>
    </source>
</evidence>
<dbReference type="PANTHER" id="PTHR45646">
    <property type="entry name" value="SERINE/THREONINE-PROTEIN KINASE DOA-RELATED"/>
    <property type="match status" value="1"/>
</dbReference>
<evidence type="ECO:0000313" key="7">
    <source>
        <dbReference type="EMBL" id="KJA22721.1"/>
    </source>
</evidence>
<keyword evidence="4" id="KW-0418">Kinase</keyword>
<keyword evidence="3" id="KW-0547">Nucleotide-binding</keyword>
<dbReference type="GO" id="GO:0004713">
    <property type="term" value="F:protein tyrosine kinase activity"/>
    <property type="evidence" value="ECO:0007669"/>
    <property type="project" value="InterPro"/>
</dbReference>
<dbReference type="Gene3D" id="1.10.510.10">
    <property type="entry name" value="Transferase(Phosphotransferase) domain 1"/>
    <property type="match status" value="1"/>
</dbReference>
<feature type="domain" description="Protein kinase" evidence="6">
    <location>
        <begin position="32"/>
        <end position="403"/>
    </location>
</feature>
<evidence type="ECO:0000256" key="1">
    <source>
        <dbReference type="ARBA" id="ARBA00022527"/>
    </source>
</evidence>
<dbReference type="PROSITE" id="PS50011">
    <property type="entry name" value="PROTEIN_KINASE_DOM"/>
    <property type="match status" value="1"/>
</dbReference>
<dbReference type="PANTHER" id="PTHR45646:SF11">
    <property type="entry name" value="SERINE_THREONINE-PROTEIN KINASE DOA"/>
    <property type="match status" value="1"/>
</dbReference>
<protein>
    <recommendedName>
        <fullName evidence="6">Protein kinase domain-containing protein</fullName>
    </recommendedName>
</protein>
<dbReference type="Pfam" id="PF00069">
    <property type="entry name" value="Pkinase"/>
    <property type="match status" value="1"/>
</dbReference>
<sequence>MNASEGSTTLSTEDHRRFFCAGRPETNINQRYKLVGRLGTGRRSIVWLAEDINPRKWRLSRFVAIKILSAEATQAQSVMYDELFIIKHVLRRLADQGPLHPARKYFPVFFDKVTMTDNLGTHFCLAMEPLITFWAGIRGPFRALSVALTKSATRQLLTALRFLHEECGVVHRDIRSENLLVSLTTGDMSLHQYDARARMTSRPGKIPGSTAVLGGLPLSVPSTPSDYFDVMDHSNTLVHNIKITGFGSAIIEGSLPSSEPAVHCGNMSAPEIILGNTSSFGTDIWSLGCLVYELITGYPLFEFPPDNAGHHLQLMQEMAEQEFEIPYIRQGRNFAKYFHTYTNTPRTEVEDPPNIGNCLHFHSWIAWKDVDDKKDFIDFFLSMMHLHPSDRGTAAELLEHRWLQS</sequence>
<dbReference type="SUPFAM" id="SSF56112">
    <property type="entry name" value="Protein kinase-like (PK-like)"/>
    <property type="match status" value="1"/>
</dbReference>